<evidence type="ECO:0000313" key="3">
    <source>
        <dbReference type="Proteomes" id="UP001244011"/>
    </source>
</evidence>
<proteinExistence type="predicted"/>
<evidence type="ECO:0000256" key="1">
    <source>
        <dbReference type="SAM" id="MobiDB-lite"/>
    </source>
</evidence>
<name>A0AAJ0C4C4_9PEZI</name>
<keyword evidence="3" id="KW-1185">Reference proteome</keyword>
<comment type="caution">
    <text evidence="2">The sequence shown here is derived from an EMBL/GenBank/DDBJ whole genome shotgun (WGS) entry which is preliminary data.</text>
</comment>
<dbReference type="RefSeq" id="XP_060285086.1">
    <property type="nucleotide sequence ID" value="XM_060427505.1"/>
</dbReference>
<dbReference type="Proteomes" id="UP001244011">
    <property type="component" value="Unassembled WGS sequence"/>
</dbReference>
<accession>A0AAJ0C4C4</accession>
<gene>
    <name evidence="2" type="ORF">QBC33DRAFT_533997</name>
</gene>
<sequence length="820" mass="92841">MASPPPTKRARHKPPSSNVETAKKHPSVPSRAPSNPNKPRTINFRYRPNNSTHRWGPDEAFREIVKRWREDIIHLSGMPEENFAVFRQEERGDYDDNLSICYRVFKLGSEPKKFLGHIRYSGTKGQGTVDILTQGLKLDMGWSDPNSRGPIEAKIPDESLETAILVFMMSPQNHKVRLRSRLFDWRFNFNKHGNLFAMQHNIAPEMTQDINEATEDIQRSDGLCSDAVLGQDTQFIFGEPGKGQDEHGNPTTRSQVRECDFRRWARVGLFFWDLSDGGKSMTSTGEIILDDRFSGLLYYDSLLLPRQDPNKSTKRPLRFAYNLPRTCKFVKEGPVLSAGDQARAIIDIWNDVLAVRPMLAAELSAMLNSTALDYGDIAGAENHLTYDVARLLRRHLLGDASKKLWYYTAEEKAKNPDLHDIIERLGCEGRELTRRYWSIMSKHGLLNTAEHELLKRQRTESTVPDWELTASPFAMEMSRLSQACLKLCHSVTEYRVDFVRGTGFDPELSFDHESQRVKIPNTWLVKDRVMADLEIPPQWKEPDVIFHAVYTLFTKLFDLLADDYLDGVQLVQATHDDIGSSKSATQQAKRGILAEIHHRLLAYNRANGQIRLHHPQGDPSALLMSGTALPDTGWASAGHVIEFQLHRDNCEHFRLWGVNGDDAVFPSSCPSIHTDQLIDLGSWTVNGGSVGQNNEVSSSDRPSPTCQSVELVCPAHPASYIFAIFEELRARRSYFGLVFNRSDPHSIVIALQGRHLHEKLSPKQQADAERENWRHLASSNNCFAAEPQPPGGPTEEAGQNNLIPLRGARNWARRGTYMIP</sequence>
<organism evidence="2 3">
    <name type="scientific">Phialemonium atrogriseum</name>
    <dbReference type="NCBI Taxonomy" id="1093897"/>
    <lineage>
        <taxon>Eukaryota</taxon>
        <taxon>Fungi</taxon>
        <taxon>Dikarya</taxon>
        <taxon>Ascomycota</taxon>
        <taxon>Pezizomycotina</taxon>
        <taxon>Sordariomycetes</taxon>
        <taxon>Sordariomycetidae</taxon>
        <taxon>Cephalothecales</taxon>
        <taxon>Cephalothecaceae</taxon>
        <taxon>Phialemonium</taxon>
    </lineage>
</organism>
<protein>
    <submittedName>
        <fullName evidence="2">Uncharacterized protein</fullName>
    </submittedName>
</protein>
<reference evidence="2" key="1">
    <citation type="submission" date="2023-06" db="EMBL/GenBank/DDBJ databases">
        <title>Genome-scale phylogeny and comparative genomics of the fungal order Sordariales.</title>
        <authorList>
            <consortium name="Lawrence Berkeley National Laboratory"/>
            <person name="Hensen N."/>
            <person name="Bonometti L."/>
            <person name="Westerberg I."/>
            <person name="Brannstrom I.O."/>
            <person name="Guillou S."/>
            <person name="Cros-Aarteil S."/>
            <person name="Calhoun S."/>
            <person name="Haridas S."/>
            <person name="Kuo A."/>
            <person name="Mondo S."/>
            <person name="Pangilinan J."/>
            <person name="Riley R."/>
            <person name="Labutti K."/>
            <person name="Andreopoulos B."/>
            <person name="Lipzen A."/>
            <person name="Chen C."/>
            <person name="Yanf M."/>
            <person name="Daum C."/>
            <person name="Ng V."/>
            <person name="Clum A."/>
            <person name="Steindorff A."/>
            <person name="Ohm R."/>
            <person name="Martin F."/>
            <person name="Silar P."/>
            <person name="Natvig D."/>
            <person name="Lalanne C."/>
            <person name="Gautier V."/>
            <person name="Ament-Velasquez S.L."/>
            <person name="Kruys A."/>
            <person name="Hutchinson M.I."/>
            <person name="Powell A.J."/>
            <person name="Barry K."/>
            <person name="Miller A.N."/>
            <person name="Grigoriev I.V."/>
            <person name="Debuchy R."/>
            <person name="Gladieux P."/>
            <person name="Thoren M.H."/>
            <person name="Johannesson H."/>
        </authorList>
    </citation>
    <scope>NUCLEOTIDE SEQUENCE</scope>
    <source>
        <strain evidence="2">8032-3</strain>
    </source>
</reference>
<feature type="region of interest" description="Disordered" evidence="1">
    <location>
        <begin position="1"/>
        <end position="50"/>
    </location>
</feature>
<evidence type="ECO:0000313" key="2">
    <source>
        <dbReference type="EMBL" id="KAK1768873.1"/>
    </source>
</evidence>
<dbReference type="AlphaFoldDB" id="A0AAJ0C4C4"/>
<dbReference type="EMBL" id="MU839004">
    <property type="protein sequence ID" value="KAK1768873.1"/>
    <property type="molecule type" value="Genomic_DNA"/>
</dbReference>
<dbReference type="GeneID" id="85310692"/>